<organism evidence="2 3">
    <name type="scientific">Camelus dromedarius</name>
    <name type="common">Dromedary</name>
    <name type="synonym">Arabian camel</name>
    <dbReference type="NCBI Taxonomy" id="9838"/>
    <lineage>
        <taxon>Eukaryota</taxon>
        <taxon>Metazoa</taxon>
        <taxon>Chordata</taxon>
        <taxon>Craniata</taxon>
        <taxon>Vertebrata</taxon>
        <taxon>Euteleostomi</taxon>
        <taxon>Mammalia</taxon>
        <taxon>Eutheria</taxon>
        <taxon>Laurasiatheria</taxon>
        <taxon>Artiodactyla</taxon>
        <taxon>Tylopoda</taxon>
        <taxon>Camelidae</taxon>
        <taxon>Camelus</taxon>
    </lineage>
</organism>
<keyword evidence="1" id="KW-1133">Transmembrane helix</keyword>
<dbReference type="STRING" id="9838.ENSCDRP00005018654"/>
<name>A0A5N4C5D1_CAMDR</name>
<sequence>MIEKQQKKENCSQKLDVSGPLRYAIFGFFFTGPLSHFFVFVAHWVPSEAPLVGVNRLLLARFRFAPAFLLLFCLVMSFLDGKDGRLRCQDEERALDGAADELASLDPGAAVAVLKRCCPRNLKFS</sequence>
<evidence type="ECO:0000313" key="3">
    <source>
        <dbReference type="Proteomes" id="UP000299084"/>
    </source>
</evidence>
<evidence type="ECO:0000256" key="1">
    <source>
        <dbReference type="SAM" id="Phobius"/>
    </source>
</evidence>
<accession>A0A5N4C5D1</accession>
<keyword evidence="1" id="KW-0812">Transmembrane</keyword>
<keyword evidence="3" id="KW-1185">Reference proteome</keyword>
<gene>
    <name evidence="2" type="ORF">Cadr_000027065</name>
</gene>
<feature type="transmembrane region" description="Helical" evidence="1">
    <location>
        <begin position="21"/>
        <end position="45"/>
    </location>
</feature>
<feature type="transmembrane region" description="Helical" evidence="1">
    <location>
        <begin position="57"/>
        <end position="79"/>
    </location>
</feature>
<dbReference type="AlphaFoldDB" id="A0A5N4C5D1"/>
<reference evidence="2 3" key="1">
    <citation type="journal article" date="2019" name="Mol. Ecol. Resour.">
        <title>Improving Illumina assemblies with Hi-C and long reads: an example with the North African dromedary.</title>
        <authorList>
            <person name="Elbers J.P."/>
            <person name="Rogers M.F."/>
            <person name="Perelman P.L."/>
            <person name="Proskuryakova A.A."/>
            <person name="Serdyukova N.A."/>
            <person name="Johnson W.E."/>
            <person name="Horin P."/>
            <person name="Corander J."/>
            <person name="Murphy D."/>
            <person name="Burger P.A."/>
        </authorList>
    </citation>
    <scope>NUCLEOTIDE SEQUENCE [LARGE SCALE GENOMIC DNA]</scope>
    <source>
        <strain evidence="2">Drom800</strain>
        <tissue evidence="2">Blood</tissue>
    </source>
</reference>
<comment type="caution">
    <text evidence="2">The sequence shown here is derived from an EMBL/GenBank/DDBJ whole genome shotgun (WGS) entry which is preliminary data.</text>
</comment>
<evidence type="ECO:0000313" key="2">
    <source>
        <dbReference type="EMBL" id="KAB1254113.1"/>
    </source>
</evidence>
<proteinExistence type="predicted"/>
<protein>
    <submittedName>
        <fullName evidence="2">Peroxisomal membrane protein 2</fullName>
    </submittedName>
</protein>
<dbReference type="EMBL" id="JWIN03000035">
    <property type="protein sequence ID" value="KAB1254113.1"/>
    <property type="molecule type" value="Genomic_DNA"/>
</dbReference>
<keyword evidence="1" id="KW-0472">Membrane</keyword>
<dbReference type="Proteomes" id="UP000299084">
    <property type="component" value="Unassembled WGS sequence"/>
</dbReference>